<proteinExistence type="predicted"/>
<sequence>MPSGLHLDPDRLHAHGRRLAGLLAELLPLPVVDGTARAALAAAPDGAVLLAELDRAAAAVDRIGRELADLTAGLHVTAYAAGAADTEARAALLEPS</sequence>
<accession>A0ABS6U6T8</accession>
<evidence type="ECO:0008006" key="3">
    <source>
        <dbReference type="Google" id="ProtNLM"/>
    </source>
</evidence>
<name>A0ABS6U6T8_9PSEU</name>
<keyword evidence="2" id="KW-1185">Reference proteome</keyword>
<comment type="caution">
    <text evidence="1">The sequence shown here is derived from an EMBL/GenBank/DDBJ whole genome shotgun (WGS) entry which is preliminary data.</text>
</comment>
<evidence type="ECO:0000313" key="1">
    <source>
        <dbReference type="EMBL" id="MBW0127942.1"/>
    </source>
</evidence>
<protein>
    <recommendedName>
        <fullName evidence="3">Excreted virulence factor EspC (Type VII ESX diderm)</fullName>
    </recommendedName>
</protein>
<organism evidence="1 2">
    <name type="scientific">Pseudonocardia oceani</name>
    <dbReference type="NCBI Taxonomy" id="2792013"/>
    <lineage>
        <taxon>Bacteria</taxon>
        <taxon>Bacillati</taxon>
        <taxon>Actinomycetota</taxon>
        <taxon>Actinomycetes</taxon>
        <taxon>Pseudonocardiales</taxon>
        <taxon>Pseudonocardiaceae</taxon>
        <taxon>Pseudonocardia</taxon>
    </lineage>
</organism>
<evidence type="ECO:0000313" key="2">
    <source>
        <dbReference type="Proteomes" id="UP000694300"/>
    </source>
</evidence>
<dbReference type="Proteomes" id="UP000694300">
    <property type="component" value="Unassembled WGS sequence"/>
</dbReference>
<dbReference type="EMBL" id="JADQDF010000001">
    <property type="protein sequence ID" value="MBW0127942.1"/>
    <property type="molecule type" value="Genomic_DNA"/>
</dbReference>
<reference evidence="1 2" key="1">
    <citation type="submission" date="2020-11" db="EMBL/GenBank/DDBJ databases">
        <title>Pseudonocardia abyssalis sp. nov. and Pseudonocardia oceani sp. nov., description and phylogenomic analysis of two novel actinomycetes isolated from the deep Southern Ocean.</title>
        <authorList>
            <person name="Parra J."/>
        </authorList>
    </citation>
    <scope>NUCLEOTIDE SEQUENCE [LARGE SCALE GENOMIC DNA]</scope>
    <source>
        <strain evidence="2">KRD185</strain>
    </source>
</reference>
<dbReference type="RefSeq" id="WP_218590292.1">
    <property type="nucleotide sequence ID" value="NZ_JADQDE010000440.1"/>
</dbReference>
<gene>
    <name evidence="1" type="ORF">I4I82_09595</name>
</gene>